<dbReference type="SUPFAM" id="SSF64288">
    <property type="entry name" value="Chorismate lyase-like"/>
    <property type="match status" value="1"/>
</dbReference>
<dbReference type="InterPro" id="IPR050679">
    <property type="entry name" value="Bact_HTH_transcr_reg"/>
</dbReference>
<dbReference type="InterPro" id="IPR036390">
    <property type="entry name" value="WH_DNA-bd_sf"/>
</dbReference>
<name>A0A5M3XKI8_9ACTN</name>
<evidence type="ECO:0000259" key="1">
    <source>
        <dbReference type="SMART" id="SM00866"/>
    </source>
</evidence>
<dbReference type="Gene3D" id="1.10.10.10">
    <property type="entry name" value="Winged helix-like DNA-binding domain superfamily/Winged helix DNA-binding domain"/>
    <property type="match status" value="1"/>
</dbReference>
<dbReference type="InterPro" id="IPR028978">
    <property type="entry name" value="Chorismate_lyase_/UTRA_dom_sf"/>
</dbReference>
<gene>
    <name evidence="2" type="ORF">Aple_035650</name>
</gene>
<dbReference type="SUPFAM" id="SSF46785">
    <property type="entry name" value="Winged helix' DNA-binding domain"/>
    <property type="match status" value="1"/>
</dbReference>
<dbReference type="PANTHER" id="PTHR44846:SF17">
    <property type="entry name" value="GNTR-FAMILY TRANSCRIPTIONAL REGULATOR"/>
    <property type="match status" value="1"/>
</dbReference>
<proteinExistence type="predicted"/>
<dbReference type="Pfam" id="PF07702">
    <property type="entry name" value="UTRA"/>
    <property type="match status" value="1"/>
</dbReference>
<evidence type="ECO:0000313" key="3">
    <source>
        <dbReference type="Proteomes" id="UP000377595"/>
    </source>
</evidence>
<dbReference type="EMBL" id="BLAF01000018">
    <property type="protein sequence ID" value="GES20669.1"/>
    <property type="molecule type" value="Genomic_DNA"/>
</dbReference>
<dbReference type="InterPro" id="IPR036388">
    <property type="entry name" value="WH-like_DNA-bd_sf"/>
</dbReference>
<accession>A0A5M3XKI8</accession>
<organism evidence="2 3">
    <name type="scientific">Acrocarpospora pleiomorpha</name>
    <dbReference type="NCBI Taxonomy" id="90975"/>
    <lineage>
        <taxon>Bacteria</taxon>
        <taxon>Bacillati</taxon>
        <taxon>Actinomycetota</taxon>
        <taxon>Actinomycetes</taxon>
        <taxon>Streptosporangiales</taxon>
        <taxon>Streptosporangiaceae</taxon>
        <taxon>Acrocarpospora</taxon>
    </lineage>
</organism>
<sequence length="216" mass="23224">MYSCSRTTVRRAIAQLTAEGLVLPVRRGGTKVRAQADRASVGLDTTAYRDDLGYYFSQAVQPWRALRTPTVQSGPCPPDVAPLLGLGFGEPVVIRDRVMGDPDTGKVMQLATSYLPADLADGTVLAQADTGPGGIYDRMENDLGWGSLDWEGAISARPATPEESELLGLEPGVPVLCVTRMTIATAGSAEGRVVEVNLTRRDASRFQVRYAINRQT</sequence>
<feature type="domain" description="UbiC transcription regulator-associated" evidence="1">
    <location>
        <begin position="61"/>
        <end position="207"/>
    </location>
</feature>
<dbReference type="GO" id="GO:0003677">
    <property type="term" value="F:DNA binding"/>
    <property type="evidence" value="ECO:0007669"/>
    <property type="project" value="InterPro"/>
</dbReference>
<dbReference type="PANTHER" id="PTHR44846">
    <property type="entry name" value="MANNOSYL-D-GLYCERATE TRANSPORT/METABOLISM SYSTEM REPRESSOR MNGR-RELATED"/>
    <property type="match status" value="1"/>
</dbReference>
<protein>
    <submittedName>
        <fullName evidence="2">GntR family transcriptional regulator</fullName>
    </submittedName>
</protein>
<dbReference type="Gene3D" id="3.40.1410.10">
    <property type="entry name" value="Chorismate lyase-like"/>
    <property type="match status" value="1"/>
</dbReference>
<dbReference type="Proteomes" id="UP000377595">
    <property type="component" value="Unassembled WGS sequence"/>
</dbReference>
<evidence type="ECO:0000313" key="2">
    <source>
        <dbReference type="EMBL" id="GES20669.1"/>
    </source>
</evidence>
<dbReference type="InterPro" id="IPR011663">
    <property type="entry name" value="UTRA"/>
</dbReference>
<dbReference type="GO" id="GO:0045892">
    <property type="term" value="P:negative regulation of DNA-templated transcription"/>
    <property type="evidence" value="ECO:0007669"/>
    <property type="project" value="TreeGrafter"/>
</dbReference>
<keyword evidence="3" id="KW-1185">Reference proteome</keyword>
<dbReference type="SMART" id="SM00866">
    <property type="entry name" value="UTRA"/>
    <property type="match status" value="1"/>
</dbReference>
<comment type="caution">
    <text evidence="2">The sequence shown here is derived from an EMBL/GenBank/DDBJ whole genome shotgun (WGS) entry which is preliminary data.</text>
</comment>
<reference evidence="2 3" key="1">
    <citation type="submission" date="2019-10" db="EMBL/GenBank/DDBJ databases">
        <title>Whole genome shotgun sequence of Acrocarpospora pleiomorpha NBRC 16267.</title>
        <authorList>
            <person name="Ichikawa N."/>
            <person name="Kimura A."/>
            <person name="Kitahashi Y."/>
            <person name="Komaki H."/>
            <person name="Oguchi A."/>
        </authorList>
    </citation>
    <scope>NUCLEOTIDE SEQUENCE [LARGE SCALE GENOMIC DNA]</scope>
    <source>
        <strain evidence="2 3">NBRC 16267</strain>
    </source>
</reference>
<dbReference type="AlphaFoldDB" id="A0A5M3XKI8"/>